<dbReference type="AlphaFoldDB" id="A0A1B1MEM3"/>
<dbReference type="Proteomes" id="UP000092598">
    <property type="component" value="Chromosome"/>
</dbReference>
<dbReference type="PATRIC" id="fig|1915.4.peg.5333"/>
<organism evidence="2 3">
    <name type="scientific">Streptomyces lincolnensis</name>
    <dbReference type="NCBI Taxonomy" id="1915"/>
    <lineage>
        <taxon>Bacteria</taxon>
        <taxon>Bacillati</taxon>
        <taxon>Actinomycetota</taxon>
        <taxon>Actinomycetes</taxon>
        <taxon>Kitasatosporales</taxon>
        <taxon>Streptomycetaceae</taxon>
        <taxon>Streptomyces</taxon>
    </lineage>
</organism>
<gene>
    <name evidence="2" type="ORF">SLINC_4800</name>
</gene>
<evidence type="ECO:0000313" key="3">
    <source>
        <dbReference type="Proteomes" id="UP000092598"/>
    </source>
</evidence>
<name>A0A1B1MEM3_STRLN</name>
<evidence type="ECO:0000256" key="1">
    <source>
        <dbReference type="SAM" id="MobiDB-lite"/>
    </source>
</evidence>
<evidence type="ECO:0008006" key="4">
    <source>
        <dbReference type="Google" id="ProtNLM"/>
    </source>
</evidence>
<feature type="region of interest" description="Disordered" evidence="1">
    <location>
        <begin position="51"/>
        <end position="82"/>
    </location>
</feature>
<dbReference type="STRING" id="1915.SLINC_4800"/>
<dbReference type="KEGG" id="sls:SLINC_4800"/>
<feature type="compositionally biased region" description="Low complexity" evidence="1">
    <location>
        <begin position="60"/>
        <end position="80"/>
    </location>
</feature>
<accession>A0A1B1MEM3</accession>
<evidence type="ECO:0000313" key="2">
    <source>
        <dbReference type="EMBL" id="ANS67024.1"/>
    </source>
</evidence>
<protein>
    <recommendedName>
        <fullName evidence="4">Lipoprotein CseA</fullName>
    </recommendedName>
</protein>
<dbReference type="EMBL" id="CP016438">
    <property type="protein sequence ID" value="ANS67024.1"/>
    <property type="molecule type" value="Genomic_DNA"/>
</dbReference>
<sequence>MSGAGAGSERVGPVRPGAEAARGTVQAAITAVAVLAALALFVTACGTGGTGARDEGPAHADSVAGAVPSPSASPTPSRTAEQVNAVRLLKDDPKVSTEVKSELKPCAGDAYPVDVSYGDLTGGSADDVVVNVLTCGDSVGVGSYVYREQSGSYQNVFTSEEPPVYAEIDRGALVVTRQVYDKGDSVTSPSGEEVTTYLWTTDHFKRRYGTRTEWGDAEGPTPVPDS</sequence>
<reference evidence="2 3" key="1">
    <citation type="submission" date="2016-07" db="EMBL/GenBank/DDBJ databases">
        <title>Enhancement of antibiotic productionsby engineered nitrateutilization in actinobacteria.</title>
        <authorList>
            <person name="Meng S.C."/>
        </authorList>
    </citation>
    <scope>NUCLEOTIDE SEQUENCE [LARGE SCALE GENOMIC DNA]</scope>
    <source>
        <strain evidence="2 3">NRRL 2936</strain>
    </source>
</reference>
<proteinExistence type="predicted"/>
<keyword evidence="3" id="KW-1185">Reference proteome</keyword>